<gene>
    <name evidence="7" type="ordered locus">amb3681</name>
</gene>
<keyword evidence="4" id="KW-0808">Transferase</keyword>
<dbReference type="EMBL" id="AP007255">
    <property type="protein sequence ID" value="BAE52485.1"/>
    <property type="molecule type" value="Genomic_DNA"/>
</dbReference>
<comment type="catalytic activity">
    <reaction evidence="6">
        <text>a 2'-deoxyadenosine in DNA + S-adenosyl-L-methionine = an N(6)-methyl-2'-deoxyadenosine in DNA + S-adenosyl-L-homocysteine + H(+)</text>
        <dbReference type="Rhea" id="RHEA:15197"/>
        <dbReference type="Rhea" id="RHEA-COMP:12418"/>
        <dbReference type="Rhea" id="RHEA-COMP:12419"/>
        <dbReference type="ChEBI" id="CHEBI:15378"/>
        <dbReference type="ChEBI" id="CHEBI:57856"/>
        <dbReference type="ChEBI" id="CHEBI:59789"/>
        <dbReference type="ChEBI" id="CHEBI:90615"/>
        <dbReference type="ChEBI" id="CHEBI:90616"/>
        <dbReference type="EC" id="2.1.1.72"/>
    </reaction>
</comment>
<proteinExistence type="inferred from homology"/>
<dbReference type="AlphaFoldDB" id="Q2W0Z0"/>
<dbReference type="GO" id="GO:0009007">
    <property type="term" value="F:site-specific DNA-methyltransferase (adenine-specific) activity"/>
    <property type="evidence" value="ECO:0007669"/>
    <property type="project" value="UniProtKB-EC"/>
</dbReference>
<evidence type="ECO:0000256" key="3">
    <source>
        <dbReference type="ARBA" id="ARBA00022603"/>
    </source>
</evidence>
<dbReference type="Proteomes" id="UP000007058">
    <property type="component" value="Chromosome"/>
</dbReference>
<evidence type="ECO:0000256" key="5">
    <source>
        <dbReference type="ARBA" id="ARBA00022691"/>
    </source>
</evidence>
<evidence type="ECO:0000256" key="4">
    <source>
        <dbReference type="ARBA" id="ARBA00022679"/>
    </source>
</evidence>
<dbReference type="GO" id="GO:0032259">
    <property type="term" value="P:methylation"/>
    <property type="evidence" value="ECO:0007669"/>
    <property type="project" value="UniProtKB-KW"/>
</dbReference>
<keyword evidence="5" id="KW-0949">S-adenosyl-L-methionine</keyword>
<evidence type="ECO:0000256" key="6">
    <source>
        <dbReference type="ARBA" id="ARBA00047942"/>
    </source>
</evidence>
<dbReference type="Pfam" id="PF02086">
    <property type="entry name" value="MethyltransfD12"/>
    <property type="match status" value="1"/>
</dbReference>
<evidence type="ECO:0000313" key="8">
    <source>
        <dbReference type="Proteomes" id="UP000007058"/>
    </source>
</evidence>
<dbReference type="InterPro" id="IPR023095">
    <property type="entry name" value="Ade_MeTrfase_dom_2"/>
</dbReference>
<dbReference type="KEGG" id="mag:amb3681"/>
<comment type="similarity">
    <text evidence="1">Belongs to the N(4)/N(6)-methyltransferase family.</text>
</comment>
<dbReference type="InterPro" id="IPR012327">
    <property type="entry name" value="MeTrfase_D12"/>
</dbReference>
<evidence type="ECO:0000313" key="7">
    <source>
        <dbReference type="EMBL" id="BAE52485.1"/>
    </source>
</evidence>
<evidence type="ECO:0000256" key="2">
    <source>
        <dbReference type="ARBA" id="ARBA00011900"/>
    </source>
</evidence>
<dbReference type="SUPFAM" id="SSF53335">
    <property type="entry name" value="S-adenosyl-L-methionine-dependent methyltransferases"/>
    <property type="match status" value="1"/>
</dbReference>
<keyword evidence="3 7" id="KW-0489">Methyltransferase</keyword>
<dbReference type="HOGENOM" id="CLU_996778_0_0_5"/>
<organism evidence="7 8">
    <name type="scientific">Paramagnetospirillum magneticum (strain ATCC 700264 / AMB-1)</name>
    <name type="common">Magnetospirillum magneticum</name>
    <dbReference type="NCBI Taxonomy" id="342108"/>
    <lineage>
        <taxon>Bacteria</taxon>
        <taxon>Pseudomonadati</taxon>
        <taxon>Pseudomonadota</taxon>
        <taxon>Alphaproteobacteria</taxon>
        <taxon>Rhodospirillales</taxon>
        <taxon>Magnetospirillaceae</taxon>
        <taxon>Paramagnetospirillum</taxon>
    </lineage>
</organism>
<sequence>MIDRWLPPHVMEYREPFVGGGASFLLARFKYPDVPFWINDKDRRVTSFWTTVRDMPDALEGNITNLVAQARMAETSAETLYAEQFAAQQSDNVLEAGTAFLAINMWSFNALMGPKDFRWDYVQKQRKDLSPRIRQAHALLQGVTITNGDYAPLLSEPAKGPSDAGVVAFMDPPYDGTESIYKEGAGFNFDAFYDAVLASKHNWIITHYLRRFWPRAFKLFYYGESRTWKVDTFLDGVGPNKRDERLIANFDPSSDLWRLFGARINSDGTIAMPNRAGGD</sequence>
<dbReference type="Gene3D" id="3.40.50.150">
    <property type="entry name" value="Vaccinia Virus protein VP39"/>
    <property type="match status" value="1"/>
</dbReference>
<dbReference type="GO" id="GO:0043565">
    <property type="term" value="F:sequence-specific DNA binding"/>
    <property type="evidence" value="ECO:0007669"/>
    <property type="project" value="TreeGrafter"/>
</dbReference>
<dbReference type="GO" id="GO:1904047">
    <property type="term" value="F:S-adenosyl-L-methionine binding"/>
    <property type="evidence" value="ECO:0007669"/>
    <property type="project" value="TreeGrafter"/>
</dbReference>
<evidence type="ECO:0000256" key="1">
    <source>
        <dbReference type="ARBA" id="ARBA00006594"/>
    </source>
</evidence>
<dbReference type="STRING" id="342108.amb3681"/>
<dbReference type="InterPro" id="IPR029063">
    <property type="entry name" value="SAM-dependent_MTases_sf"/>
</dbReference>
<protein>
    <recommendedName>
        <fullName evidence="2">site-specific DNA-methyltransferase (adenine-specific)</fullName>
        <ecNumber evidence="2">2.1.1.72</ecNumber>
    </recommendedName>
</protein>
<reference evidence="7 8" key="1">
    <citation type="journal article" date="2005" name="DNA Res.">
        <title>Complete genome sequence of the facultative anaerobic magnetotactic bacterium Magnetospirillum sp. strain AMB-1.</title>
        <authorList>
            <person name="Matsunaga T."/>
            <person name="Okamura Y."/>
            <person name="Fukuda Y."/>
            <person name="Wahyudi A.T."/>
            <person name="Murase Y."/>
            <person name="Takeyama H."/>
        </authorList>
    </citation>
    <scope>NUCLEOTIDE SEQUENCE [LARGE SCALE GENOMIC DNA]</scope>
    <source>
        <strain evidence="8">ATCC 700264 / AMB-1</strain>
    </source>
</reference>
<dbReference type="GO" id="GO:0009307">
    <property type="term" value="P:DNA restriction-modification system"/>
    <property type="evidence" value="ECO:0007669"/>
    <property type="project" value="InterPro"/>
</dbReference>
<dbReference type="GO" id="GO:0006298">
    <property type="term" value="P:mismatch repair"/>
    <property type="evidence" value="ECO:0007669"/>
    <property type="project" value="TreeGrafter"/>
</dbReference>
<dbReference type="EC" id="2.1.1.72" evidence="2"/>
<name>Q2W0Z0_PARM1</name>
<dbReference type="REBASE" id="13818">
    <property type="entry name" value="M.MmaAORF3681P"/>
</dbReference>
<accession>Q2W0Z0</accession>
<keyword evidence="8" id="KW-1185">Reference proteome</keyword>
<dbReference type="PANTHER" id="PTHR30481">
    <property type="entry name" value="DNA ADENINE METHYLASE"/>
    <property type="match status" value="1"/>
</dbReference>
<dbReference type="Gene3D" id="1.10.1020.10">
    <property type="entry name" value="Adenine-specific Methyltransferase, Domain 2"/>
    <property type="match status" value="1"/>
</dbReference>